<dbReference type="AlphaFoldDB" id="H0E3Y9"/>
<dbReference type="SUPFAM" id="SSF56784">
    <property type="entry name" value="HAD-like"/>
    <property type="match status" value="1"/>
</dbReference>
<dbReference type="Gene3D" id="1.10.150.240">
    <property type="entry name" value="Putative phosphatase, domain 2"/>
    <property type="match status" value="1"/>
</dbReference>
<feature type="region of interest" description="Disordered" evidence="1">
    <location>
        <begin position="254"/>
        <end position="273"/>
    </location>
</feature>
<dbReference type="Gene3D" id="3.40.50.1000">
    <property type="entry name" value="HAD superfamily/HAD-like"/>
    <property type="match status" value="1"/>
</dbReference>
<evidence type="ECO:0000313" key="3">
    <source>
        <dbReference type="Proteomes" id="UP000005143"/>
    </source>
</evidence>
<gene>
    <name evidence="2" type="ORF">PAI11_15150</name>
</gene>
<sequence length="273" mass="28362">MTVRDDSDAGAAAVGDGRWLLLWDIDGTLLLRASGSHATAVWDALCDVHGIEPATLRNGSGRGGAGKTDGQIAREILEALGVPAAAIDEQADAVRARTCERYRPEDLTAHVSPGIDGLLAELHARGDVVQSLVTGNFEPVARRKLDAAGLGRWFDPRWGGGFGSDHEQRERLPAIARARAGAALRPDGAPWPAERTVVIGDTPRDIACARHDGVAVIAVATGPHAADDLRAADAVAGDAAELRAAVAALLDGGAPIGRDGRQTIPDDPQETTA</sequence>
<dbReference type="RefSeq" id="WP_007572774.1">
    <property type="nucleotide sequence ID" value="NZ_AGUD01000087.1"/>
</dbReference>
<evidence type="ECO:0000313" key="2">
    <source>
        <dbReference type="EMBL" id="EHN11604.1"/>
    </source>
</evidence>
<proteinExistence type="predicted"/>
<dbReference type="GO" id="GO:0006281">
    <property type="term" value="P:DNA repair"/>
    <property type="evidence" value="ECO:0007669"/>
    <property type="project" value="TreeGrafter"/>
</dbReference>
<dbReference type="SFLD" id="SFLDS00003">
    <property type="entry name" value="Haloacid_Dehalogenase"/>
    <property type="match status" value="1"/>
</dbReference>
<reference evidence="2 3" key="1">
    <citation type="journal article" date="2013" name="Biodegradation">
        <title>Quantitative proteomic analysis of ibuprofen-degrading Patulibacter sp. strain I11.</title>
        <authorList>
            <person name="Almeida B."/>
            <person name="Kjeldal H."/>
            <person name="Lolas I."/>
            <person name="Knudsen A.D."/>
            <person name="Carvalho G."/>
            <person name="Nielsen K.L."/>
            <person name="Barreto Crespo M.T."/>
            <person name="Stensballe A."/>
            <person name="Nielsen J.L."/>
        </authorList>
    </citation>
    <scope>NUCLEOTIDE SEQUENCE [LARGE SCALE GENOMIC DNA]</scope>
    <source>
        <strain evidence="2 3">I11</strain>
    </source>
</reference>
<dbReference type="OrthoDB" id="9781769at2"/>
<keyword evidence="2" id="KW-0378">Hydrolase</keyword>
<dbReference type="GO" id="GO:0008967">
    <property type="term" value="F:phosphoglycolate phosphatase activity"/>
    <property type="evidence" value="ECO:0007669"/>
    <property type="project" value="TreeGrafter"/>
</dbReference>
<dbReference type="Pfam" id="PF12710">
    <property type="entry name" value="HAD"/>
    <property type="match status" value="1"/>
</dbReference>
<dbReference type="PANTHER" id="PTHR43434:SF1">
    <property type="entry name" value="PHOSPHOGLYCOLATE PHOSPHATASE"/>
    <property type="match status" value="1"/>
</dbReference>
<name>H0E3Y9_9ACTN</name>
<dbReference type="Proteomes" id="UP000005143">
    <property type="component" value="Unassembled WGS sequence"/>
</dbReference>
<dbReference type="PROSITE" id="PS01228">
    <property type="entry name" value="COF_1"/>
    <property type="match status" value="1"/>
</dbReference>
<dbReference type="EMBL" id="AGUD01000087">
    <property type="protein sequence ID" value="EHN11604.1"/>
    <property type="molecule type" value="Genomic_DNA"/>
</dbReference>
<dbReference type="SFLD" id="SFLDG01129">
    <property type="entry name" value="C1.5:_HAD__Beta-PGM__Phosphata"/>
    <property type="match status" value="1"/>
</dbReference>
<dbReference type="InterPro" id="IPR023198">
    <property type="entry name" value="PGP-like_dom2"/>
</dbReference>
<keyword evidence="3" id="KW-1185">Reference proteome</keyword>
<dbReference type="InterPro" id="IPR023214">
    <property type="entry name" value="HAD_sf"/>
</dbReference>
<organism evidence="2 3">
    <name type="scientific">Patulibacter medicamentivorans</name>
    <dbReference type="NCBI Taxonomy" id="1097667"/>
    <lineage>
        <taxon>Bacteria</taxon>
        <taxon>Bacillati</taxon>
        <taxon>Actinomycetota</taxon>
        <taxon>Thermoleophilia</taxon>
        <taxon>Solirubrobacterales</taxon>
        <taxon>Patulibacteraceae</taxon>
        <taxon>Patulibacter</taxon>
    </lineage>
</organism>
<accession>H0E3Y9</accession>
<dbReference type="GO" id="GO:0005829">
    <property type="term" value="C:cytosol"/>
    <property type="evidence" value="ECO:0007669"/>
    <property type="project" value="TreeGrafter"/>
</dbReference>
<dbReference type="PANTHER" id="PTHR43434">
    <property type="entry name" value="PHOSPHOGLYCOLATE PHOSPHATASE"/>
    <property type="match status" value="1"/>
</dbReference>
<evidence type="ECO:0000256" key="1">
    <source>
        <dbReference type="SAM" id="MobiDB-lite"/>
    </source>
</evidence>
<protein>
    <submittedName>
        <fullName evidence="2">Haloacid dehalogenase-like hydrolase</fullName>
    </submittedName>
</protein>
<comment type="caution">
    <text evidence="2">The sequence shown here is derived from an EMBL/GenBank/DDBJ whole genome shotgun (WGS) entry which is preliminary data.</text>
</comment>
<dbReference type="InterPro" id="IPR036412">
    <property type="entry name" value="HAD-like_sf"/>
</dbReference>
<dbReference type="InterPro" id="IPR050155">
    <property type="entry name" value="HAD-like_hydrolase_sf"/>
</dbReference>